<evidence type="ECO:0000256" key="3">
    <source>
        <dbReference type="ARBA" id="ARBA00012054"/>
    </source>
</evidence>
<dbReference type="CDD" id="cd02021">
    <property type="entry name" value="GntK"/>
    <property type="match status" value="1"/>
</dbReference>
<evidence type="ECO:0000256" key="8">
    <source>
        <dbReference type="ARBA" id="ARBA00048090"/>
    </source>
</evidence>
<gene>
    <name evidence="10" type="ORF">BB560_002794</name>
</gene>
<dbReference type="UniPathway" id="UPA00792"/>
<keyword evidence="6 9" id="KW-0418">Kinase</keyword>
<evidence type="ECO:0000256" key="6">
    <source>
        <dbReference type="ARBA" id="ARBA00022777"/>
    </source>
</evidence>
<protein>
    <recommendedName>
        <fullName evidence="3 9">Gluconokinase</fullName>
        <ecNumber evidence="3 9">2.7.1.12</ecNumber>
    </recommendedName>
</protein>
<comment type="catalytic activity">
    <reaction evidence="8 9">
        <text>D-gluconate + ATP = 6-phospho-D-gluconate + ADP + H(+)</text>
        <dbReference type="Rhea" id="RHEA:19433"/>
        <dbReference type="ChEBI" id="CHEBI:15378"/>
        <dbReference type="ChEBI" id="CHEBI:18391"/>
        <dbReference type="ChEBI" id="CHEBI:30616"/>
        <dbReference type="ChEBI" id="CHEBI:58759"/>
        <dbReference type="ChEBI" id="CHEBI:456216"/>
        <dbReference type="EC" id="2.7.1.12"/>
    </reaction>
</comment>
<dbReference type="Proteomes" id="UP000245609">
    <property type="component" value="Unassembled WGS sequence"/>
</dbReference>
<evidence type="ECO:0000256" key="1">
    <source>
        <dbReference type="ARBA" id="ARBA00004875"/>
    </source>
</evidence>
<evidence type="ECO:0000256" key="2">
    <source>
        <dbReference type="ARBA" id="ARBA00008420"/>
    </source>
</evidence>
<accession>A0A2T9ZDQ9</accession>
<keyword evidence="5 9" id="KW-0547">Nucleotide-binding</keyword>
<dbReference type="PANTHER" id="PTHR43442:SF3">
    <property type="entry name" value="GLUCONOKINASE-RELATED"/>
    <property type="match status" value="1"/>
</dbReference>
<keyword evidence="7 9" id="KW-0067">ATP-binding</keyword>
<keyword evidence="11" id="KW-1185">Reference proteome</keyword>
<comment type="similarity">
    <text evidence="2 9">Belongs to the gluconokinase GntK/GntV family.</text>
</comment>
<dbReference type="Gene3D" id="3.40.50.300">
    <property type="entry name" value="P-loop containing nucleotide triphosphate hydrolases"/>
    <property type="match status" value="1"/>
</dbReference>
<keyword evidence="4 9" id="KW-0808">Transferase</keyword>
<dbReference type="GO" id="GO:0005524">
    <property type="term" value="F:ATP binding"/>
    <property type="evidence" value="ECO:0007669"/>
    <property type="project" value="UniProtKB-KW"/>
</dbReference>
<dbReference type="PANTHER" id="PTHR43442">
    <property type="entry name" value="GLUCONOKINASE-RELATED"/>
    <property type="match status" value="1"/>
</dbReference>
<dbReference type="Pfam" id="PF13671">
    <property type="entry name" value="AAA_33"/>
    <property type="match status" value="1"/>
</dbReference>
<proteinExistence type="inferred from homology"/>
<dbReference type="OrthoDB" id="275177at2759"/>
<dbReference type="AlphaFoldDB" id="A0A2T9ZDQ9"/>
<name>A0A2T9ZDQ9_9FUNG</name>
<evidence type="ECO:0000256" key="7">
    <source>
        <dbReference type="ARBA" id="ARBA00022840"/>
    </source>
</evidence>
<dbReference type="GO" id="GO:0005737">
    <property type="term" value="C:cytoplasm"/>
    <property type="evidence" value="ECO:0007669"/>
    <property type="project" value="TreeGrafter"/>
</dbReference>
<comment type="caution">
    <text evidence="10">The sequence shown here is derived from an EMBL/GenBank/DDBJ whole genome shotgun (WGS) entry which is preliminary data.</text>
</comment>
<evidence type="ECO:0000313" key="10">
    <source>
        <dbReference type="EMBL" id="PVV02744.1"/>
    </source>
</evidence>
<evidence type="ECO:0000256" key="9">
    <source>
        <dbReference type="RuleBase" id="RU363066"/>
    </source>
</evidence>
<dbReference type="GO" id="GO:0046316">
    <property type="term" value="F:gluconokinase activity"/>
    <property type="evidence" value="ECO:0007669"/>
    <property type="project" value="UniProtKB-EC"/>
</dbReference>
<dbReference type="SUPFAM" id="SSF52540">
    <property type="entry name" value="P-loop containing nucleoside triphosphate hydrolases"/>
    <property type="match status" value="1"/>
</dbReference>
<dbReference type="InterPro" id="IPR006001">
    <property type="entry name" value="Therm_gnt_kin"/>
</dbReference>
<dbReference type="NCBIfam" id="TIGR01313">
    <property type="entry name" value="therm_gnt_kin"/>
    <property type="match status" value="1"/>
</dbReference>
<comment type="pathway">
    <text evidence="1 9">Carbohydrate acid metabolism; D-gluconate degradation.</text>
</comment>
<evidence type="ECO:0000313" key="11">
    <source>
        <dbReference type="Proteomes" id="UP000245609"/>
    </source>
</evidence>
<sequence length="207" mass="22846">MPTCLLIVLMGVSGSGKSSIGHALSSVLNSEFVDADDFHSNENKIKMSKGIPLSDQDRFPWLLQIQKYVASRFQISNSLQLPCSSSTNSCTNYLVLACSALKKSYRSILSGTPTLENNSSQFDVLTKNLDYKTVFVLLSCSKNTLLSRLKSRTNHFVNQTLLDSQLKTLETLFSPTDNAIFIDTENKSISVSVHEIYSALQKLIPPG</sequence>
<dbReference type="EMBL" id="MBFS01000346">
    <property type="protein sequence ID" value="PVV02744.1"/>
    <property type="molecule type" value="Genomic_DNA"/>
</dbReference>
<reference evidence="10 11" key="1">
    <citation type="journal article" date="2018" name="MBio">
        <title>Comparative Genomics Reveals the Core Gene Toolbox for the Fungus-Insect Symbiosis.</title>
        <authorList>
            <person name="Wang Y."/>
            <person name="Stata M."/>
            <person name="Wang W."/>
            <person name="Stajich J.E."/>
            <person name="White M.M."/>
            <person name="Moncalvo J.M."/>
        </authorList>
    </citation>
    <scope>NUCLEOTIDE SEQUENCE [LARGE SCALE GENOMIC DNA]</scope>
    <source>
        <strain evidence="10 11">SC-DP-2</strain>
    </source>
</reference>
<dbReference type="STRING" id="133381.A0A2T9ZDQ9"/>
<dbReference type="GO" id="GO:0005975">
    <property type="term" value="P:carbohydrate metabolic process"/>
    <property type="evidence" value="ECO:0007669"/>
    <property type="project" value="InterPro"/>
</dbReference>
<evidence type="ECO:0000256" key="4">
    <source>
        <dbReference type="ARBA" id="ARBA00022679"/>
    </source>
</evidence>
<dbReference type="InterPro" id="IPR027417">
    <property type="entry name" value="P-loop_NTPase"/>
</dbReference>
<organism evidence="10 11">
    <name type="scientific">Smittium megazygosporum</name>
    <dbReference type="NCBI Taxonomy" id="133381"/>
    <lineage>
        <taxon>Eukaryota</taxon>
        <taxon>Fungi</taxon>
        <taxon>Fungi incertae sedis</taxon>
        <taxon>Zoopagomycota</taxon>
        <taxon>Kickxellomycotina</taxon>
        <taxon>Harpellomycetes</taxon>
        <taxon>Harpellales</taxon>
        <taxon>Legeriomycetaceae</taxon>
        <taxon>Smittium</taxon>
    </lineage>
</organism>
<dbReference type="EC" id="2.7.1.12" evidence="3 9"/>
<evidence type="ECO:0000256" key="5">
    <source>
        <dbReference type="ARBA" id="ARBA00022741"/>
    </source>
</evidence>